<keyword evidence="3" id="KW-1185">Reference proteome</keyword>
<evidence type="ECO:0000313" key="3">
    <source>
        <dbReference type="Proteomes" id="UP000198755"/>
    </source>
</evidence>
<feature type="domain" description="GLUG" evidence="1">
    <location>
        <begin position="363"/>
        <end position="390"/>
    </location>
</feature>
<accession>A0A1I4CQQ9</accession>
<name>A0A1I4CQQ9_9HYPH</name>
<dbReference type="STRING" id="1612308.SAMN05444581_12522"/>
<feature type="domain" description="GLUG" evidence="1">
    <location>
        <begin position="395"/>
        <end position="414"/>
    </location>
</feature>
<evidence type="ECO:0000313" key="2">
    <source>
        <dbReference type="EMBL" id="SFK82396.1"/>
    </source>
</evidence>
<organism evidence="2 3">
    <name type="scientific">Methylocapsa palsarum</name>
    <dbReference type="NCBI Taxonomy" id="1612308"/>
    <lineage>
        <taxon>Bacteria</taxon>
        <taxon>Pseudomonadati</taxon>
        <taxon>Pseudomonadota</taxon>
        <taxon>Alphaproteobacteria</taxon>
        <taxon>Hyphomicrobiales</taxon>
        <taxon>Beijerinckiaceae</taxon>
        <taxon>Methylocapsa</taxon>
    </lineage>
</organism>
<dbReference type="Gene3D" id="2.160.20.110">
    <property type="match status" value="2"/>
</dbReference>
<dbReference type="Pfam" id="PF07581">
    <property type="entry name" value="Glug"/>
    <property type="match status" value="3"/>
</dbReference>
<dbReference type="AlphaFoldDB" id="A0A1I4CQQ9"/>
<dbReference type="RefSeq" id="WP_091686249.1">
    <property type="nucleotide sequence ID" value="NZ_FOSN01000025.1"/>
</dbReference>
<protein>
    <submittedName>
        <fullName evidence="2">The GLUG motif-containing protein</fullName>
    </submittedName>
</protein>
<proteinExistence type="predicted"/>
<dbReference type="Proteomes" id="UP000198755">
    <property type="component" value="Unassembled WGS sequence"/>
</dbReference>
<evidence type="ECO:0000259" key="1">
    <source>
        <dbReference type="Pfam" id="PF07581"/>
    </source>
</evidence>
<reference evidence="2 3" key="1">
    <citation type="submission" date="2016-10" db="EMBL/GenBank/DDBJ databases">
        <authorList>
            <person name="de Groot N.N."/>
        </authorList>
    </citation>
    <scope>NUCLEOTIDE SEQUENCE [LARGE SCALE GENOMIC DNA]</scope>
    <source>
        <strain evidence="2 3">NE2</strain>
    </source>
</reference>
<gene>
    <name evidence="2" type="ORF">SAMN05444581_12522</name>
</gene>
<dbReference type="InterPro" id="IPR011493">
    <property type="entry name" value="GLUG"/>
</dbReference>
<dbReference type="EMBL" id="FOSN01000025">
    <property type="protein sequence ID" value="SFK82396.1"/>
    <property type="molecule type" value="Genomic_DNA"/>
</dbReference>
<dbReference type="OrthoDB" id="8255587at2"/>
<sequence>NAGGQAGATRPFLLSEYSTNIVNAHQLQLIALDTKANYTLGADIDLGSALTNPAEHWFTPTNTPYPISGFNPIGQGGNQFTGTFDGQGHTISNLTIQRPTDATNAAIWTGYNVGLFGYVGGAGVVEDVNLAGGGVTGYSRVGALVGKNHGTVQSSSASASVSGEDHVGGLVGWSYGTIRQSNASGAVTGDTNVGGLAGVNNFSVTSSFATGTVSGFSNVGGLIGGNLGAVSQSYATGSVSGAAVYGAPDIGSLVGYNNGAIKNSYAMGAASGRSYVGGLVGLNDTFGSITQSFGMGAITGYAYIGGLAGVNSGSILQSYATGRTTGTIVSGFSAGWGIGGLIGGNIGKVTQSYATGMVNGSASEYVGGLVGWNYTSGGSILQSYATGAVSGAYFTGGLVGYNDGVISQSYATGTAKGFGFGFGSGPGGLVGYSTGAVANSYWDIQTSGQSTSAGGVGLTTAELKSGLPSGFDPTIWASNSGVNNSYPYLRSVPPTP</sequence>
<feature type="domain" description="GLUG" evidence="1">
    <location>
        <begin position="166"/>
        <end position="188"/>
    </location>
</feature>
<feature type="non-terminal residue" evidence="2">
    <location>
        <position position="1"/>
    </location>
</feature>